<evidence type="ECO:0000259" key="4">
    <source>
        <dbReference type="PROSITE" id="PS51387"/>
    </source>
</evidence>
<comment type="caution">
    <text evidence="5">The sequence shown here is derived from an EMBL/GenBank/DDBJ whole genome shotgun (WGS) entry which is preliminary data.</text>
</comment>
<accession>A0ABT0XII2</accession>
<dbReference type="SUPFAM" id="SSF56176">
    <property type="entry name" value="FAD-binding/transporter-associated domain-like"/>
    <property type="match status" value="1"/>
</dbReference>
<keyword evidence="2" id="KW-0274">FAD</keyword>
<keyword evidence="3" id="KW-0560">Oxidoreductase</keyword>
<dbReference type="Gene3D" id="3.30.465.10">
    <property type="match status" value="1"/>
</dbReference>
<dbReference type="InterPro" id="IPR002346">
    <property type="entry name" value="Mopterin_DH_FAD-bd"/>
</dbReference>
<dbReference type="PANTHER" id="PTHR42659:SF2">
    <property type="entry name" value="XANTHINE DEHYDROGENASE SUBUNIT C-RELATED"/>
    <property type="match status" value="1"/>
</dbReference>
<dbReference type="InterPro" id="IPR036683">
    <property type="entry name" value="CO_DH_flav_C_dom_sf"/>
</dbReference>
<dbReference type="Proteomes" id="UP001203665">
    <property type="component" value="Unassembled WGS sequence"/>
</dbReference>
<dbReference type="Pfam" id="PF03450">
    <property type="entry name" value="CO_deh_flav_C"/>
    <property type="match status" value="1"/>
</dbReference>
<evidence type="ECO:0000256" key="3">
    <source>
        <dbReference type="ARBA" id="ARBA00023002"/>
    </source>
</evidence>
<dbReference type="EMBL" id="JAMQJY010000001">
    <property type="protein sequence ID" value="MCM2675667.1"/>
    <property type="molecule type" value="Genomic_DNA"/>
</dbReference>
<dbReference type="InterPro" id="IPR016166">
    <property type="entry name" value="FAD-bd_PCMH"/>
</dbReference>
<evidence type="ECO:0000313" key="5">
    <source>
        <dbReference type="EMBL" id="MCM2675667.1"/>
    </source>
</evidence>
<proteinExistence type="predicted"/>
<dbReference type="SMART" id="SM01092">
    <property type="entry name" value="CO_deh_flav_C"/>
    <property type="match status" value="1"/>
</dbReference>
<protein>
    <submittedName>
        <fullName evidence="5">FAD binding domain-containing protein</fullName>
    </submittedName>
</protein>
<keyword evidence="6" id="KW-1185">Reference proteome</keyword>
<dbReference type="InterPro" id="IPR016169">
    <property type="entry name" value="FAD-bd_PCMH_sub2"/>
</dbReference>
<dbReference type="RefSeq" id="WP_251606667.1">
    <property type="nucleotide sequence ID" value="NZ_JAMQJY010000001.1"/>
</dbReference>
<evidence type="ECO:0000256" key="2">
    <source>
        <dbReference type="ARBA" id="ARBA00022827"/>
    </source>
</evidence>
<dbReference type="InterPro" id="IPR051312">
    <property type="entry name" value="Diverse_Substr_Oxidored"/>
</dbReference>
<dbReference type="PROSITE" id="PS51387">
    <property type="entry name" value="FAD_PCMH"/>
    <property type="match status" value="1"/>
</dbReference>
<name>A0ABT0XII2_9BACI</name>
<dbReference type="SUPFAM" id="SSF55447">
    <property type="entry name" value="CO dehydrogenase flavoprotein C-terminal domain-like"/>
    <property type="match status" value="1"/>
</dbReference>
<organism evidence="5 6">
    <name type="scientific">Alkalicoccobacillus plakortidis</name>
    <dbReference type="NCBI Taxonomy" id="444060"/>
    <lineage>
        <taxon>Bacteria</taxon>
        <taxon>Bacillati</taxon>
        <taxon>Bacillota</taxon>
        <taxon>Bacilli</taxon>
        <taxon>Bacillales</taxon>
        <taxon>Bacillaceae</taxon>
        <taxon>Alkalicoccobacillus</taxon>
    </lineage>
</organism>
<feature type="domain" description="FAD-binding PCMH-type" evidence="4">
    <location>
        <begin position="4"/>
        <end position="174"/>
    </location>
</feature>
<dbReference type="Gene3D" id="3.30.390.50">
    <property type="entry name" value="CO dehydrogenase flavoprotein, C-terminal domain"/>
    <property type="match status" value="1"/>
</dbReference>
<sequence>MEQMMPKPVSVWLPKTIEEAWQYKERFGTDAEYVAGGTLIQVKREKQGVLAPYLISLQQISEQQNIREDVEGEMLNIGAGVTLSECLGHPLLTKRAPFLLEAISSIGAPAIRNQGTIGGNVAYGIGDTLMVLLAKRALVKTFSNVGYKTQSLEDYLTEKSPSILVSIHLPFMDQTSRSAWLFKKIGRREAFIPSTVSIALYLSWNEANECEQARLVVAGGENTPQRLESCEQRLIGSTLKTIHLPQLKKQLKEEISLAGDEFTSETYRVTVAANILHQGLSDVFDAM</sequence>
<evidence type="ECO:0000313" key="6">
    <source>
        <dbReference type="Proteomes" id="UP001203665"/>
    </source>
</evidence>
<dbReference type="InterPro" id="IPR005107">
    <property type="entry name" value="CO_DH_flav_C"/>
</dbReference>
<gene>
    <name evidence="5" type="ORF">NDM98_09290</name>
</gene>
<reference evidence="5" key="1">
    <citation type="submission" date="2022-06" db="EMBL/GenBank/DDBJ databases">
        <title>Alkalicoccobacillus porphyridii sp. nov., isolated from a marine red alga, Porphyridium purpureum and reclassification of Shouchella plakortidis and Shouchella gibsonii as Alkalicoccobacillus plakortidis comb. nov. and Alkalicoccobacillus gibsonii comb. nov.</title>
        <authorList>
            <person name="Kim K.H."/>
            <person name="Lee J.K."/>
            <person name="Han D.M."/>
            <person name="Baek J.H."/>
            <person name="Jeon C.O."/>
        </authorList>
    </citation>
    <scope>NUCLEOTIDE SEQUENCE</scope>
    <source>
        <strain evidence="5">DSM 19153</strain>
    </source>
</reference>
<dbReference type="PANTHER" id="PTHR42659">
    <property type="entry name" value="XANTHINE DEHYDROGENASE SUBUNIT C-RELATED"/>
    <property type="match status" value="1"/>
</dbReference>
<dbReference type="InterPro" id="IPR036318">
    <property type="entry name" value="FAD-bd_PCMH-like_sf"/>
</dbReference>
<dbReference type="Pfam" id="PF00941">
    <property type="entry name" value="FAD_binding_5"/>
    <property type="match status" value="1"/>
</dbReference>
<keyword evidence="1" id="KW-0285">Flavoprotein</keyword>
<evidence type="ECO:0000256" key="1">
    <source>
        <dbReference type="ARBA" id="ARBA00022630"/>
    </source>
</evidence>